<feature type="disulfide bond" evidence="8">
    <location>
        <begin position="160"/>
        <end position="167"/>
    </location>
</feature>
<dbReference type="PRINTS" id="PR00176">
    <property type="entry name" value="NANEUSMPORT"/>
</dbReference>
<keyword evidence="11" id="KW-1185">Reference proteome</keyword>
<evidence type="ECO:0000256" key="8">
    <source>
        <dbReference type="PIRSR" id="PIRSR600175-2"/>
    </source>
</evidence>
<sequence>MPTSSRKTRTTEESDESVPPVVRMTSVTDLAFEKMGVLEWETRWESILSALAFVMSTGNIWFFPVICALYGGYFPLQYTACFVLLAMPLLYLEMALGQYASASPLSVFSRMVPAMAGLSAAMTFLLIFRCVCLSVWTVFEFVLSLYAIEASWKGMQWKHCSLKDPYCFDYHSNSFLLLIRYMDECLGVAPNSSAVCDQVQQAAINTRGMYIKRPPFMNFVTNLMVKRSLVTKDWQPPETTFIMCAIVVWLIVAFLAMGGSKILGKSGLVAFVVLASSYVLLFVTSLTLSDAMDGFLAFFSFAKIKTADELHDVSAWADAAAHALRSLNVACGGMQKMASLNKFKQKFHRDVLLISLVSYFLHILIAITSYCVLAHLSSYFYLSGSLIYKVHLLAMPLTVQGAFPEIFTTWNFGWIAILLFFSAGFIAGVQGMATYIWVVASMIVERINGGSRMYGKPLTTWSRRALIIAGLVLGGLLSSLPFLTTGGVYMMIMMEQYASYGTILVALLEVITIAHLYGFRRFSVNIRAMIGGSGPLNIFWWVNWVIITPVSLFALFVCVIMTFGHNAPDFLGYPLEIEIFGWVVLSLATLWVIIYFILKDVDRRRNNEPFGTMFRATGDWGPVDPKRRLEATSLERALRVRY</sequence>
<keyword evidence="7" id="KW-0915">Sodium</keyword>
<dbReference type="GO" id="GO:0046872">
    <property type="term" value="F:metal ion binding"/>
    <property type="evidence" value="ECO:0007669"/>
    <property type="project" value="UniProtKB-KW"/>
</dbReference>
<evidence type="ECO:0000256" key="2">
    <source>
        <dbReference type="ARBA" id="ARBA00022448"/>
    </source>
</evidence>
<evidence type="ECO:0000313" key="11">
    <source>
        <dbReference type="Proteomes" id="UP000835052"/>
    </source>
</evidence>
<dbReference type="Pfam" id="PF00209">
    <property type="entry name" value="SNF"/>
    <property type="match status" value="1"/>
</dbReference>
<feature type="transmembrane region" description="Helical" evidence="9">
    <location>
        <begin position="465"/>
        <end position="492"/>
    </location>
</feature>
<feature type="transmembrane region" description="Helical" evidence="9">
    <location>
        <begin position="498"/>
        <end position="517"/>
    </location>
</feature>
<dbReference type="SUPFAM" id="SSF161070">
    <property type="entry name" value="SNF-like"/>
    <property type="match status" value="1"/>
</dbReference>
<accession>A0A8S1H675</accession>
<feature type="transmembrane region" description="Helical" evidence="9">
    <location>
        <begin position="120"/>
        <end position="148"/>
    </location>
</feature>
<feature type="transmembrane region" description="Helical" evidence="9">
    <location>
        <begin position="78"/>
        <end position="100"/>
    </location>
</feature>
<dbReference type="Proteomes" id="UP000835052">
    <property type="component" value="Unassembled WGS sequence"/>
</dbReference>
<comment type="subcellular location">
    <subcellularLocation>
        <location evidence="1">Membrane</location>
        <topology evidence="1">Multi-pass membrane protein</topology>
    </subcellularLocation>
</comment>
<dbReference type="EMBL" id="CAJGYM010000017">
    <property type="protein sequence ID" value="CAD6190811.1"/>
    <property type="molecule type" value="Genomic_DNA"/>
</dbReference>
<reference evidence="10" key="1">
    <citation type="submission" date="2020-10" db="EMBL/GenBank/DDBJ databases">
        <authorList>
            <person name="Kikuchi T."/>
        </authorList>
    </citation>
    <scope>NUCLEOTIDE SEQUENCE</scope>
    <source>
        <strain evidence="10">NKZ352</strain>
    </source>
</reference>
<evidence type="ECO:0000256" key="3">
    <source>
        <dbReference type="ARBA" id="ARBA00022692"/>
    </source>
</evidence>
<keyword evidence="8" id="KW-1015">Disulfide bond</keyword>
<keyword evidence="4" id="KW-0769">Symport</keyword>
<keyword evidence="5 9" id="KW-1133">Transmembrane helix</keyword>
<feature type="transmembrane region" description="Helical" evidence="9">
    <location>
        <begin position="241"/>
        <end position="262"/>
    </location>
</feature>
<dbReference type="OrthoDB" id="5778713at2759"/>
<dbReference type="GO" id="GO:0089718">
    <property type="term" value="P:amino acid import across plasma membrane"/>
    <property type="evidence" value="ECO:0007669"/>
    <property type="project" value="TreeGrafter"/>
</dbReference>
<evidence type="ECO:0000256" key="6">
    <source>
        <dbReference type="ARBA" id="ARBA00023136"/>
    </source>
</evidence>
<keyword evidence="2" id="KW-0813">Transport</keyword>
<evidence type="ECO:0000256" key="7">
    <source>
        <dbReference type="PIRSR" id="PIRSR600175-1"/>
    </source>
</evidence>
<comment type="caution">
    <text evidence="10">The sequence shown here is derived from an EMBL/GenBank/DDBJ whole genome shotgun (WGS) entry which is preliminary data.</text>
</comment>
<feature type="transmembrane region" description="Helical" evidence="9">
    <location>
        <begin position="47"/>
        <end position="71"/>
    </location>
</feature>
<organism evidence="10 11">
    <name type="scientific">Caenorhabditis auriculariae</name>
    <dbReference type="NCBI Taxonomy" id="2777116"/>
    <lineage>
        <taxon>Eukaryota</taxon>
        <taxon>Metazoa</taxon>
        <taxon>Ecdysozoa</taxon>
        <taxon>Nematoda</taxon>
        <taxon>Chromadorea</taxon>
        <taxon>Rhabditida</taxon>
        <taxon>Rhabditina</taxon>
        <taxon>Rhabditomorpha</taxon>
        <taxon>Rhabditoidea</taxon>
        <taxon>Rhabditidae</taxon>
        <taxon>Peloderinae</taxon>
        <taxon>Caenorhabditis</taxon>
    </lineage>
</organism>
<feature type="binding site" evidence="7">
    <location>
        <position position="59"/>
    </location>
    <ligand>
        <name>Na(+)</name>
        <dbReference type="ChEBI" id="CHEBI:29101"/>
        <label>1</label>
    </ligand>
</feature>
<evidence type="ECO:0000256" key="1">
    <source>
        <dbReference type="ARBA" id="ARBA00004141"/>
    </source>
</evidence>
<dbReference type="GO" id="GO:0005886">
    <property type="term" value="C:plasma membrane"/>
    <property type="evidence" value="ECO:0007669"/>
    <property type="project" value="TreeGrafter"/>
</dbReference>
<feature type="transmembrane region" description="Helical" evidence="9">
    <location>
        <begin position="579"/>
        <end position="598"/>
    </location>
</feature>
<feature type="binding site" evidence="7">
    <location>
        <position position="326"/>
    </location>
    <ligand>
        <name>Na(+)</name>
        <dbReference type="ChEBI" id="CHEBI:29101"/>
        <label>1</label>
    </ligand>
</feature>
<keyword evidence="3 9" id="KW-0812">Transmembrane</keyword>
<evidence type="ECO:0000256" key="9">
    <source>
        <dbReference type="SAM" id="Phobius"/>
    </source>
</evidence>
<evidence type="ECO:0000256" key="4">
    <source>
        <dbReference type="ARBA" id="ARBA00022847"/>
    </source>
</evidence>
<dbReference type="PANTHER" id="PTHR11616:SF241">
    <property type="entry name" value="SODIUM- AND CHLORIDE-DEPENDENT GLYCINE TRANSPORTER 2"/>
    <property type="match status" value="1"/>
</dbReference>
<name>A0A8S1H675_9PELO</name>
<feature type="transmembrane region" description="Helical" evidence="9">
    <location>
        <begin position="538"/>
        <end position="564"/>
    </location>
</feature>
<feature type="transmembrane region" description="Helical" evidence="9">
    <location>
        <begin position="351"/>
        <end position="376"/>
    </location>
</feature>
<dbReference type="AlphaFoldDB" id="A0A8S1H675"/>
<feature type="transmembrane region" description="Helical" evidence="9">
    <location>
        <begin position="412"/>
        <end position="444"/>
    </location>
</feature>
<keyword evidence="7" id="KW-0479">Metal-binding</keyword>
<keyword evidence="6 9" id="KW-0472">Membrane</keyword>
<feature type="transmembrane region" description="Helical" evidence="9">
    <location>
        <begin position="268"/>
        <end position="288"/>
    </location>
</feature>
<evidence type="ECO:0000313" key="10">
    <source>
        <dbReference type="EMBL" id="CAD6190811.1"/>
    </source>
</evidence>
<evidence type="ECO:0000256" key="5">
    <source>
        <dbReference type="ARBA" id="ARBA00022989"/>
    </source>
</evidence>
<proteinExistence type="predicted"/>
<dbReference type="PANTHER" id="PTHR11616">
    <property type="entry name" value="SODIUM/CHLORIDE DEPENDENT TRANSPORTER"/>
    <property type="match status" value="1"/>
</dbReference>
<dbReference type="GO" id="GO:0005283">
    <property type="term" value="F:amino acid:sodium symporter activity"/>
    <property type="evidence" value="ECO:0007669"/>
    <property type="project" value="TreeGrafter"/>
</dbReference>
<dbReference type="InterPro" id="IPR000175">
    <property type="entry name" value="Na/ntran_symport"/>
</dbReference>
<dbReference type="InterPro" id="IPR037272">
    <property type="entry name" value="SNS_sf"/>
</dbReference>
<dbReference type="PROSITE" id="PS50267">
    <property type="entry name" value="NA_NEUROTRAN_SYMP_3"/>
    <property type="match status" value="1"/>
</dbReference>
<protein>
    <submittedName>
        <fullName evidence="10">Uncharacterized protein</fullName>
    </submittedName>
</protein>
<gene>
    <name evidence="10" type="ORF">CAUJ_LOCUS6730</name>
</gene>